<name>A0ABR2X4W1_9FUNG</name>
<evidence type="ECO:0000256" key="1">
    <source>
        <dbReference type="ARBA" id="ARBA00022980"/>
    </source>
</evidence>
<keyword evidence="5" id="KW-1185">Reference proteome</keyword>
<dbReference type="InterPro" id="IPR014722">
    <property type="entry name" value="Rib_uL2_dom2"/>
</dbReference>
<dbReference type="PANTHER" id="PTHR11127">
    <property type="entry name" value="60S RIBOSOMAL PROTEIN L14"/>
    <property type="match status" value="1"/>
</dbReference>
<dbReference type="Pfam" id="PF00467">
    <property type="entry name" value="KOW"/>
    <property type="match status" value="1"/>
</dbReference>
<feature type="non-terminal residue" evidence="4">
    <location>
        <position position="75"/>
    </location>
</feature>
<dbReference type="CDD" id="cd23702">
    <property type="entry name" value="eL14"/>
    <property type="match status" value="1"/>
</dbReference>
<protein>
    <recommendedName>
        <fullName evidence="3">KOW domain-containing protein</fullName>
    </recommendedName>
</protein>
<keyword evidence="2" id="KW-0687">Ribonucleoprotein</keyword>
<organism evidence="4 5">
    <name type="scientific">Basidiobolus ranarum</name>
    <dbReference type="NCBI Taxonomy" id="34480"/>
    <lineage>
        <taxon>Eukaryota</taxon>
        <taxon>Fungi</taxon>
        <taxon>Fungi incertae sedis</taxon>
        <taxon>Zoopagomycota</taxon>
        <taxon>Entomophthoromycotina</taxon>
        <taxon>Basidiobolomycetes</taxon>
        <taxon>Basidiobolales</taxon>
        <taxon>Basidiobolaceae</taxon>
        <taxon>Basidiobolus</taxon>
    </lineage>
</organism>
<dbReference type="SUPFAM" id="SSF50104">
    <property type="entry name" value="Translation proteins SH3-like domain"/>
    <property type="match status" value="1"/>
</dbReference>
<evidence type="ECO:0000259" key="3">
    <source>
        <dbReference type="Pfam" id="PF00467"/>
    </source>
</evidence>
<gene>
    <name evidence="4" type="ORF">K7432_000291</name>
</gene>
<dbReference type="Gene3D" id="2.30.30.30">
    <property type="match status" value="1"/>
</dbReference>
<dbReference type="EMBL" id="JASJQH010000005">
    <property type="protein sequence ID" value="KAK9768770.1"/>
    <property type="molecule type" value="Genomic_DNA"/>
</dbReference>
<dbReference type="PANTHER" id="PTHR11127:SF2">
    <property type="entry name" value="LARGE RIBOSOMAL SUBUNIT PROTEIN EL14"/>
    <property type="match status" value="1"/>
</dbReference>
<feature type="domain" description="KOW" evidence="3">
    <location>
        <begin position="12"/>
        <end position="42"/>
    </location>
</feature>
<comment type="caution">
    <text evidence="4">The sequence shown here is derived from an EMBL/GenBank/DDBJ whole genome shotgun (WGS) entry which is preliminary data.</text>
</comment>
<accession>A0ABR2X4W1</accession>
<dbReference type="InterPro" id="IPR039660">
    <property type="entry name" value="Ribosomal_eL14"/>
</dbReference>
<sequence length="75" mass="8311">MTQDSFKRIVEVGRVVLLNHGPEAGKLAVIVEILDHNRAIVDGPTTGVSRQAYAYRRLTMTPLVVKRLPRWVGSG</sequence>
<evidence type="ECO:0000313" key="5">
    <source>
        <dbReference type="Proteomes" id="UP001479436"/>
    </source>
</evidence>
<reference evidence="4 5" key="1">
    <citation type="submission" date="2023-04" db="EMBL/GenBank/DDBJ databases">
        <title>Genome of Basidiobolus ranarum AG-B5.</title>
        <authorList>
            <person name="Stajich J.E."/>
            <person name="Carter-House D."/>
            <person name="Gryganskyi A."/>
        </authorList>
    </citation>
    <scope>NUCLEOTIDE SEQUENCE [LARGE SCALE GENOMIC DNA]</scope>
    <source>
        <strain evidence="4 5">AG-B5</strain>
    </source>
</reference>
<dbReference type="InterPro" id="IPR008991">
    <property type="entry name" value="Translation_prot_SH3-like_sf"/>
</dbReference>
<dbReference type="InterPro" id="IPR005824">
    <property type="entry name" value="KOW"/>
</dbReference>
<proteinExistence type="predicted"/>
<evidence type="ECO:0000256" key="2">
    <source>
        <dbReference type="ARBA" id="ARBA00023274"/>
    </source>
</evidence>
<keyword evidence="1" id="KW-0689">Ribosomal protein</keyword>
<evidence type="ECO:0000313" key="4">
    <source>
        <dbReference type="EMBL" id="KAK9768770.1"/>
    </source>
</evidence>
<dbReference type="Proteomes" id="UP001479436">
    <property type="component" value="Unassembled WGS sequence"/>
</dbReference>